<feature type="region of interest" description="Disordered" evidence="1">
    <location>
        <begin position="22"/>
        <end position="96"/>
    </location>
</feature>
<dbReference type="OrthoDB" id="6621423at2759"/>
<name>A0A482X546_LAOST</name>
<evidence type="ECO:0000256" key="1">
    <source>
        <dbReference type="SAM" id="MobiDB-lite"/>
    </source>
</evidence>
<dbReference type="InterPro" id="IPR000210">
    <property type="entry name" value="BTB/POZ_dom"/>
</dbReference>
<evidence type="ECO:0000259" key="2">
    <source>
        <dbReference type="Pfam" id="PF00651"/>
    </source>
</evidence>
<dbReference type="Proteomes" id="UP000291343">
    <property type="component" value="Unassembled WGS sequence"/>
</dbReference>
<proteinExistence type="predicted"/>
<organism evidence="3 4">
    <name type="scientific">Laodelphax striatellus</name>
    <name type="common">Small brown planthopper</name>
    <name type="synonym">Delphax striatella</name>
    <dbReference type="NCBI Taxonomy" id="195883"/>
    <lineage>
        <taxon>Eukaryota</taxon>
        <taxon>Metazoa</taxon>
        <taxon>Ecdysozoa</taxon>
        <taxon>Arthropoda</taxon>
        <taxon>Hexapoda</taxon>
        <taxon>Insecta</taxon>
        <taxon>Pterygota</taxon>
        <taxon>Neoptera</taxon>
        <taxon>Paraneoptera</taxon>
        <taxon>Hemiptera</taxon>
        <taxon>Auchenorrhyncha</taxon>
        <taxon>Fulgoroidea</taxon>
        <taxon>Delphacidae</taxon>
        <taxon>Criomorphinae</taxon>
        <taxon>Laodelphax</taxon>
    </lineage>
</organism>
<protein>
    <recommendedName>
        <fullName evidence="2">BTB domain-containing protein</fullName>
    </recommendedName>
</protein>
<comment type="caution">
    <text evidence="3">The sequence shown here is derived from an EMBL/GenBank/DDBJ whole genome shotgun (WGS) entry which is preliminary data.</text>
</comment>
<dbReference type="AlphaFoldDB" id="A0A482X546"/>
<dbReference type="Gene3D" id="3.30.710.10">
    <property type="entry name" value="Potassium Channel Kv1.1, Chain A"/>
    <property type="match status" value="1"/>
</dbReference>
<feature type="domain" description="BTB" evidence="2">
    <location>
        <begin position="80"/>
        <end position="145"/>
    </location>
</feature>
<sequence length="193" mass="22739">MARRLRTELLRAWLDDSRWLADYGQSRIELNEATTTTTENEEEEEEEEEEEGEEEEDEEEEEEEEEEEDEEEEEEEELEEEEEEKETNAVHVEDLEPDGFQGMKKYIYTGETDFKSVFEALATYVAARKYLIEPLKKVCGKHIRDKVILLDINKVDEFSECCKVNSVSIFDVIISNHIKKLVADPENAEYVLR</sequence>
<dbReference type="EMBL" id="QKKF02018083">
    <property type="protein sequence ID" value="RZF40638.1"/>
    <property type="molecule type" value="Genomic_DNA"/>
</dbReference>
<keyword evidence="4" id="KW-1185">Reference proteome</keyword>
<gene>
    <name evidence="3" type="ORF">LSTR_LSTR010624</name>
</gene>
<dbReference type="InterPro" id="IPR011333">
    <property type="entry name" value="SKP1/BTB/POZ_sf"/>
</dbReference>
<evidence type="ECO:0000313" key="4">
    <source>
        <dbReference type="Proteomes" id="UP000291343"/>
    </source>
</evidence>
<dbReference type="Pfam" id="PF00651">
    <property type="entry name" value="BTB"/>
    <property type="match status" value="1"/>
</dbReference>
<accession>A0A482X546</accession>
<dbReference type="SMR" id="A0A482X546"/>
<dbReference type="InParanoid" id="A0A482X546"/>
<reference evidence="3 4" key="1">
    <citation type="journal article" date="2017" name="Gigascience">
        <title>Genome sequence of the small brown planthopper, Laodelphax striatellus.</title>
        <authorList>
            <person name="Zhu J."/>
            <person name="Jiang F."/>
            <person name="Wang X."/>
            <person name="Yang P."/>
            <person name="Bao Y."/>
            <person name="Zhao W."/>
            <person name="Wang W."/>
            <person name="Lu H."/>
            <person name="Wang Q."/>
            <person name="Cui N."/>
            <person name="Li J."/>
            <person name="Chen X."/>
            <person name="Luo L."/>
            <person name="Yu J."/>
            <person name="Kang L."/>
            <person name="Cui F."/>
        </authorList>
    </citation>
    <scope>NUCLEOTIDE SEQUENCE [LARGE SCALE GENOMIC DNA]</scope>
    <source>
        <strain evidence="3">Lst14</strain>
    </source>
</reference>
<evidence type="ECO:0000313" key="3">
    <source>
        <dbReference type="EMBL" id="RZF40638.1"/>
    </source>
</evidence>
<feature type="compositionally biased region" description="Acidic residues" evidence="1">
    <location>
        <begin position="39"/>
        <end position="85"/>
    </location>
</feature>
<dbReference type="SUPFAM" id="SSF54695">
    <property type="entry name" value="POZ domain"/>
    <property type="match status" value="1"/>
</dbReference>